<comment type="catalytic activity">
    <reaction evidence="4">
        <text>hexadecane-1,2-diol + 2 hexadecanoyl-CoA = 1,2-O,O-dihexadecanoyl-1,2-hexadecanediol + 2 CoA</text>
        <dbReference type="Rhea" id="RHEA:38211"/>
        <dbReference type="ChEBI" id="CHEBI:57287"/>
        <dbReference type="ChEBI" id="CHEBI:57379"/>
        <dbReference type="ChEBI" id="CHEBI:75586"/>
        <dbReference type="ChEBI" id="CHEBI:75608"/>
    </reaction>
    <physiologicalReaction direction="left-to-right" evidence="4">
        <dbReference type="Rhea" id="RHEA:38212"/>
    </physiologicalReaction>
</comment>
<evidence type="ECO:0000256" key="10">
    <source>
        <dbReference type="ARBA" id="ARBA00009010"/>
    </source>
</evidence>
<reference evidence="34" key="1">
    <citation type="submission" date="2012-12" db="EMBL/GenBank/DDBJ databases">
        <authorList>
            <person name="Hellsten U."/>
            <person name="Grimwood J."/>
            <person name="Chapman J.A."/>
            <person name="Shapiro H."/>
            <person name="Aerts A."/>
            <person name="Otillar R.P."/>
            <person name="Terry A.Y."/>
            <person name="Boore J.L."/>
            <person name="Simakov O."/>
            <person name="Marletaz F."/>
            <person name="Cho S.-J."/>
            <person name="Edsinger-Gonzales E."/>
            <person name="Havlak P."/>
            <person name="Kuo D.-H."/>
            <person name="Larsson T."/>
            <person name="Lv J."/>
            <person name="Arendt D."/>
            <person name="Savage R."/>
            <person name="Osoegawa K."/>
            <person name="de Jong P."/>
            <person name="Lindberg D.R."/>
            <person name="Seaver E.C."/>
            <person name="Weisblat D.A."/>
            <person name="Putnam N.H."/>
            <person name="Grigoriev I.V."/>
            <person name="Rokhsar D.S."/>
        </authorList>
    </citation>
    <scope>NUCLEOTIDE SEQUENCE</scope>
    <source>
        <strain evidence="34">I ESC-2004</strain>
    </source>
</reference>
<organism evidence="32">
    <name type="scientific">Capitella teleta</name>
    <name type="common">Polychaete worm</name>
    <dbReference type="NCBI Taxonomy" id="283909"/>
    <lineage>
        <taxon>Eukaryota</taxon>
        <taxon>Metazoa</taxon>
        <taxon>Spiralia</taxon>
        <taxon>Lophotrochozoa</taxon>
        <taxon>Annelida</taxon>
        <taxon>Polychaeta</taxon>
        <taxon>Sedentaria</taxon>
        <taxon>Scolecida</taxon>
        <taxon>Capitellidae</taxon>
        <taxon>Capitella</taxon>
    </lineage>
</organism>
<evidence type="ECO:0000256" key="4">
    <source>
        <dbReference type="ARBA" id="ARBA00001118"/>
    </source>
</evidence>
<keyword evidence="12 31" id="KW-0812">Transmembrane</keyword>
<keyword evidence="11 29" id="KW-0808">Transferase</keyword>
<dbReference type="PANTHER" id="PTHR10408:SF7">
    <property type="entry name" value="DIACYLGLYCEROL O-ACYLTRANSFERASE 1"/>
    <property type="match status" value="1"/>
</dbReference>
<evidence type="ECO:0000256" key="5">
    <source>
        <dbReference type="ARBA" id="ARBA00001313"/>
    </source>
</evidence>
<feature type="transmembrane region" description="Helical" evidence="31">
    <location>
        <begin position="248"/>
        <end position="269"/>
    </location>
</feature>
<comment type="catalytic activity">
    <reaction evidence="27">
        <text>1-(9Z-octadecenoyl)-glycerol + (9Z)-octadecenoyl-CoA = 1,2-di-(9Z-octadecenoyl)-glycerol + CoA</text>
        <dbReference type="Rhea" id="RHEA:37915"/>
        <dbReference type="ChEBI" id="CHEBI:52323"/>
        <dbReference type="ChEBI" id="CHEBI:57287"/>
        <dbReference type="ChEBI" id="CHEBI:57387"/>
        <dbReference type="ChEBI" id="CHEBI:75342"/>
    </reaction>
    <physiologicalReaction direction="left-to-right" evidence="27">
        <dbReference type="Rhea" id="RHEA:37916"/>
    </physiologicalReaction>
</comment>
<evidence type="ECO:0000256" key="2">
    <source>
        <dbReference type="ARBA" id="ARBA00000633"/>
    </source>
</evidence>
<keyword evidence="15 29" id="KW-0472">Membrane</keyword>
<comment type="catalytic activity">
    <reaction evidence="28">
        <text>1,3-di-(9Z-octadecenoyl)-glycerol + (9Z)-octadecenoyl-CoA = 1,2,3-tri-(9Z-octadecenoyl)-glycerol + CoA</text>
        <dbReference type="Rhea" id="RHEA:38435"/>
        <dbReference type="ChEBI" id="CHEBI:53753"/>
        <dbReference type="ChEBI" id="CHEBI:57287"/>
        <dbReference type="ChEBI" id="CHEBI:57387"/>
        <dbReference type="ChEBI" id="CHEBI:75735"/>
    </reaction>
    <physiologicalReaction direction="left-to-right" evidence="28">
        <dbReference type="Rhea" id="RHEA:38436"/>
    </physiologicalReaction>
</comment>
<comment type="catalytic activity">
    <reaction evidence="23">
        <text>1-octadecanoyl-2-(5Z,8Z,11Z,14Z-eicosatetraenoyl)-sn-glycerol + (9Z)-octadecenoyl-CoA = 1-octadecanoyl-2-(5Z,8Z,11Z,14Z)-eicosatetraenoyl-3-(9Z)-octadecenoyl-sn-glycerol + CoA</text>
        <dbReference type="Rhea" id="RHEA:38307"/>
        <dbReference type="ChEBI" id="CHEBI:57287"/>
        <dbReference type="ChEBI" id="CHEBI:57387"/>
        <dbReference type="ChEBI" id="CHEBI:75728"/>
        <dbReference type="ChEBI" id="CHEBI:75729"/>
    </reaction>
    <physiologicalReaction direction="left-to-right" evidence="23">
        <dbReference type="Rhea" id="RHEA:38308"/>
    </physiologicalReaction>
</comment>
<evidence type="ECO:0000256" key="11">
    <source>
        <dbReference type="ARBA" id="ARBA00022679"/>
    </source>
</evidence>
<proteinExistence type="inferred from homology"/>
<name>R7TAV6_CAPTE</name>
<evidence type="ECO:0000256" key="25">
    <source>
        <dbReference type="ARBA" id="ARBA00048728"/>
    </source>
</evidence>
<dbReference type="PANTHER" id="PTHR10408">
    <property type="entry name" value="STEROL O-ACYLTRANSFERASE"/>
    <property type="match status" value="1"/>
</dbReference>
<feature type="transmembrane region" description="Helical" evidence="31">
    <location>
        <begin position="82"/>
        <end position="105"/>
    </location>
</feature>
<evidence type="ECO:0000256" key="6">
    <source>
        <dbReference type="ARBA" id="ARBA00001349"/>
    </source>
</evidence>
<feature type="transmembrane region" description="Helical" evidence="31">
    <location>
        <begin position="143"/>
        <end position="164"/>
    </location>
</feature>
<dbReference type="Proteomes" id="UP000014760">
    <property type="component" value="Unassembled WGS sequence"/>
</dbReference>
<dbReference type="OrthoDB" id="10039049at2759"/>
<dbReference type="InterPro" id="IPR014371">
    <property type="entry name" value="Oat_ACAT_DAG_ARE"/>
</dbReference>
<feature type="transmembrane region" description="Helical" evidence="31">
    <location>
        <begin position="421"/>
        <end position="439"/>
    </location>
</feature>
<dbReference type="OMA" id="RCHDYRR"/>
<accession>R7TAV6</accession>
<keyword evidence="14 31" id="KW-1133">Transmembrane helix</keyword>
<dbReference type="FunCoup" id="R7TAV6">
    <property type="interactions" value="349"/>
</dbReference>
<dbReference type="InterPro" id="IPR027251">
    <property type="entry name" value="Diacylglycerol_acylTrfase1"/>
</dbReference>
<comment type="catalytic activity">
    <reaction evidence="2">
        <text>all-trans-retinol + an acyl-CoA = an all-trans-retinyl ester + CoA</text>
        <dbReference type="Rhea" id="RHEA:11488"/>
        <dbReference type="ChEBI" id="CHEBI:17336"/>
        <dbReference type="ChEBI" id="CHEBI:57287"/>
        <dbReference type="ChEBI" id="CHEBI:58342"/>
        <dbReference type="ChEBI" id="CHEBI:63410"/>
        <dbReference type="EC" id="2.3.1.76"/>
    </reaction>
    <physiologicalReaction direction="left-to-right" evidence="2">
        <dbReference type="Rhea" id="RHEA:11489"/>
    </physiologicalReaction>
</comment>
<evidence type="ECO:0000256" key="20">
    <source>
        <dbReference type="ARBA" id="ARBA00047807"/>
    </source>
</evidence>
<protein>
    <recommendedName>
        <fullName evidence="29">O-acyltransferase</fullName>
    </recommendedName>
</protein>
<dbReference type="GO" id="GO:0004144">
    <property type="term" value="F:diacylglycerol O-acyltransferase activity"/>
    <property type="evidence" value="ECO:0007669"/>
    <property type="project" value="UniProtKB-EC"/>
</dbReference>
<comment type="catalytic activity">
    <reaction evidence="6">
        <text>1,2-di-(9Z-octadecenoyl)-sn-glycerol + hexadecanoyl-CoA = 1,2-di-(9Z)-octadecenoyl-3-hexadecanoyl-sn-glycerol + CoA</text>
        <dbReference type="Rhea" id="RHEA:38163"/>
        <dbReference type="ChEBI" id="CHEBI:52333"/>
        <dbReference type="ChEBI" id="CHEBI:57287"/>
        <dbReference type="ChEBI" id="CHEBI:57379"/>
        <dbReference type="ChEBI" id="CHEBI:75583"/>
    </reaction>
    <physiologicalReaction direction="left-to-right" evidence="6">
        <dbReference type="Rhea" id="RHEA:38164"/>
    </physiologicalReaction>
</comment>
<comment type="catalytic activity">
    <reaction evidence="7">
        <text>all-trans-retinol + hexadecanoyl-CoA = all-trans-retinyl hexadecanoate + CoA</text>
        <dbReference type="Rhea" id="RHEA:38175"/>
        <dbReference type="ChEBI" id="CHEBI:17336"/>
        <dbReference type="ChEBI" id="CHEBI:17616"/>
        <dbReference type="ChEBI" id="CHEBI:57287"/>
        <dbReference type="ChEBI" id="CHEBI:57379"/>
    </reaction>
    <physiologicalReaction direction="left-to-right" evidence="7">
        <dbReference type="Rhea" id="RHEA:38176"/>
    </physiologicalReaction>
</comment>
<evidence type="ECO:0000256" key="22">
    <source>
        <dbReference type="ARBA" id="ARBA00048135"/>
    </source>
</evidence>
<dbReference type="UniPathway" id="UPA00230"/>
<feature type="transmembrane region" description="Helical" evidence="31">
    <location>
        <begin position="359"/>
        <end position="380"/>
    </location>
</feature>
<dbReference type="InterPro" id="IPR004299">
    <property type="entry name" value="MBOAT_fam"/>
</dbReference>
<evidence type="ECO:0000256" key="19">
    <source>
        <dbReference type="ARBA" id="ARBA00047609"/>
    </source>
</evidence>
<keyword evidence="13 29" id="KW-0256">Endoplasmic reticulum</keyword>
<evidence type="ECO:0000256" key="9">
    <source>
        <dbReference type="ARBA" id="ARBA00005175"/>
    </source>
</evidence>
<reference evidence="32 34" key="2">
    <citation type="journal article" date="2013" name="Nature">
        <title>Insights into bilaterian evolution from three spiralian genomes.</title>
        <authorList>
            <person name="Simakov O."/>
            <person name="Marletaz F."/>
            <person name="Cho S.J."/>
            <person name="Edsinger-Gonzales E."/>
            <person name="Havlak P."/>
            <person name="Hellsten U."/>
            <person name="Kuo D.H."/>
            <person name="Larsson T."/>
            <person name="Lv J."/>
            <person name="Arendt D."/>
            <person name="Savage R."/>
            <person name="Osoegawa K."/>
            <person name="de Jong P."/>
            <person name="Grimwood J."/>
            <person name="Chapman J.A."/>
            <person name="Shapiro H."/>
            <person name="Aerts A."/>
            <person name="Otillar R.P."/>
            <person name="Terry A.Y."/>
            <person name="Boore J.L."/>
            <person name="Grigoriev I.V."/>
            <person name="Lindberg D.R."/>
            <person name="Seaver E.C."/>
            <person name="Weisblat D.A."/>
            <person name="Putnam N.H."/>
            <person name="Rokhsar D.S."/>
        </authorList>
    </citation>
    <scope>NUCLEOTIDE SEQUENCE</scope>
    <source>
        <strain evidence="32 34">I ESC-2004</strain>
    </source>
</reference>
<dbReference type="GO" id="GO:0019432">
    <property type="term" value="P:triglyceride biosynthetic process"/>
    <property type="evidence" value="ECO:0007669"/>
    <property type="project" value="InterPro"/>
</dbReference>
<comment type="catalytic activity">
    <reaction evidence="22">
        <text>2-(9Z-octadecenoyl)-glycerol + (9Z)-octadecenoyl-CoA = 1,2-di-(9Z-octadecenoyl)-sn-glycerol + CoA</text>
        <dbReference type="Rhea" id="RHEA:37911"/>
        <dbReference type="ChEBI" id="CHEBI:52333"/>
        <dbReference type="ChEBI" id="CHEBI:57287"/>
        <dbReference type="ChEBI" id="CHEBI:57387"/>
        <dbReference type="ChEBI" id="CHEBI:73990"/>
    </reaction>
    <physiologicalReaction direction="left-to-right" evidence="22">
        <dbReference type="Rhea" id="RHEA:37912"/>
    </physiologicalReaction>
</comment>
<comment type="catalytic activity">
    <reaction evidence="18">
        <text>1,2-di-(9Z-octadecenoyl)-sn-glycerol + (9Z)-octadecenoyl-CoA = 1,2,3-tri-(9Z-octadecenoyl)-glycerol + CoA</text>
        <dbReference type="Rhea" id="RHEA:38219"/>
        <dbReference type="ChEBI" id="CHEBI:52333"/>
        <dbReference type="ChEBI" id="CHEBI:53753"/>
        <dbReference type="ChEBI" id="CHEBI:57287"/>
        <dbReference type="ChEBI" id="CHEBI:57387"/>
    </reaction>
    <physiologicalReaction direction="left-to-right" evidence="18">
        <dbReference type="Rhea" id="RHEA:38220"/>
    </physiologicalReaction>
</comment>
<evidence type="ECO:0000313" key="34">
    <source>
        <dbReference type="Proteomes" id="UP000014760"/>
    </source>
</evidence>
<dbReference type="GO" id="GO:0005789">
    <property type="term" value="C:endoplasmic reticulum membrane"/>
    <property type="evidence" value="ECO:0007669"/>
    <property type="project" value="UniProtKB-SubCell"/>
</dbReference>
<dbReference type="EMBL" id="KB311768">
    <property type="protein sequence ID" value="ELT88627.1"/>
    <property type="molecule type" value="Genomic_DNA"/>
</dbReference>
<evidence type="ECO:0000256" key="27">
    <source>
        <dbReference type="ARBA" id="ARBA00049168"/>
    </source>
</evidence>
<dbReference type="EMBL" id="AMQN01015292">
    <property type="status" value="NOT_ANNOTATED_CDS"/>
    <property type="molecule type" value="Genomic_DNA"/>
</dbReference>
<evidence type="ECO:0000256" key="24">
    <source>
        <dbReference type="ARBA" id="ARBA00048634"/>
    </source>
</evidence>
<sequence>MNEIASVFALWFIYVLSRCHQHADSLFSTSSGFTNYRGMLNLCGILLALSMGRVALENIIKYGILIDPIQWLQVFLSHPYSWPSVCIVISLNIFIFCSFYIECLLSKGSLSESSGSYLHIINLSVEVTLPAALVLHIHPNPCFSSPALGICVIVFLKLISYVQVNRWCRLHLARGKARSKRLRRTSLSSDRLENKNCSEAIPAQKLTQYPNNLNLEDLFYFLFAPTLCYQLNFPRSVRIRKRFLLKRLIEMVFLSGLMLALIQQWIIPIVQNSTILLQRADLGRILERLLKLAVPNLFIWVAFFYWFFHSCLNTSAELLQFGDRVFYRDWWNAENVSTFWQNWNIPVHKWASRHVYKPMLGAGFSNMQASVSVFLISAFFHEYLVSIPLQMFRLWAFSAMLMQVPLAMFSAKYFSGQVGNIIMWLSLIIGQPVAILMYYHDYYVQHVLT</sequence>
<dbReference type="AlphaFoldDB" id="R7TAV6"/>
<evidence type="ECO:0000256" key="1">
    <source>
        <dbReference type="ARBA" id="ARBA00000174"/>
    </source>
</evidence>
<comment type="catalytic activity">
    <reaction evidence="3">
        <text>13-cis-retinol + hexadecanoyl-CoA = 13-cis-retinyl hexadecanoate + CoA</text>
        <dbReference type="Rhea" id="RHEA:55296"/>
        <dbReference type="ChEBI" id="CHEBI:45479"/>
        <dbReference type="ChEBI" id="CHEBI:57287"/>
        <dbReference type="ChEBI" id="CHEBI:57379"/>
        <dbReference type="ChEBI" id="CHEBI:138722"/>
    </reaction>
    <physiologicalReaction direction="left-to-right" evidence="3">
        <dbReference type="Rhea" id="RHEA:55297"/>
    </physiologicalReaction>
</comment>
<comment type="pathway">
    <text evidence="9">Lipid metabolism; glycerolipid metabolism.</text>
</comment>
<feature type="transmembrane region" description="Helical" evidence="31">
    <location>
        <begin position="392"/>
        <end position="409"/>
    </location>
</feature>
<comment type="similarity">
    <text evidence="10 29">Belongs to the membrane-bound acyltransferase family. Sterol o-acyltransferase subfamily.</text>
</comment>
<comment type="catalytic activity">
    <reaction evidence="26">
        <text>hexadecan-1-ol + hexadecanoyl-CoA = hexadecyl hexadecanoate + CoA</text>
        <dbReference type="Rhea" id="RHEA:38167"/>
        <dbReference type="ChEBI" id="CHEBI:16125"/>
        <dbReference type="ChEBI" id="CHEBI:57287"/>
        <dbReference type="ChEBI" id="CHEBI:57379"/>
        <dbReference type="ChEBI" id="CHEBI:75584"/>
    </reaction>
    <physiologicalReaction direction="left-to-right" evidence="26">
        <dbReference type="Rhea" id="RHEA:38168"/>
    </physiologicalReaction>
</comment>
<comment type="catalytic activity">
    <reaction evidence="5">
        <text>2-(9Z-octadecenoyl)-glycerol + hexadecanoyl-CoA = 1-hexadecanoyl-2-(9Z-octadecenoyl)-sn-glycerol + CoA</text>
        <dbReference type="Rhea" id="RHEA:38071"/>
        <dbReference type="ChEBI" id="CHEBI:57287"/>
        <dbReference type="ChEBI" id="CHEBI:57379"/>
        <dbReference type="ChEBI" id="CHEBI:73990"/>
        <dbReference type="ChEBI" id="CHEBI:75466"/>
    </reaction>
    <physiologicalReaction direction="left-to-right" evidence="5">
        <dbReference type="Rhea" id="RHEA:38072"/>
    </physiologicalReaction>
</comment>
<evidence type="ECO:0000256" key="17">
    <source>
        <dbReference type="ARBA" id="ARBA00023610"/>
    </source>
</evidence>
<evidence type="ECO:0000256" key="18">
    <source>
        <dbReference type="ARBA" id="ARBA00047367"/>
    </source>
</evidence>
<comment type="catalytic activity">
    <reaction evidence="20">
        <text>1-O-(9Z-octadecenyl)-glycerol + (9Z)-octadecenoyl-CoA = 1-O-(9Z-octadecyl)-3-(9Z-octadecenoyl)-glycerol + CoA</text>
        <dbReference type="Rhea" id="RHEA:55340"/>
        <dbReference type="ChEBI" id="CHEBI:34116"/>
        <dbReference type="ChEBI" id="CHEBI:57287"/>
        <dbReference type="ChEBI" id="CHEBI:57387"/>
        <dbReference type="ChEBI" id="CHEBI:197429"/>
    </reaction>
    <physiologicalReaction direction="left-to-right" evidence="20">
        <dbReference type="Rhea" id="RHEA:55341"/>
    </physiologicalReaction>
</comment>
<evidence type="ECO:0000256" key="26">
    <source>
        <dbReference type="ARBA" id="ARBA00048907"/>
    </source>
</evidence>
<evidence type="ECO:0000256" key="16">
    <source>
        <dbReference type="ARBA" id="ARBA00023315"/>
    </source>
</evidence>
<dbReference type="EnsemblMetazoa" id="CapteT183593">
    <property type="protein sequence ID" value="CapteP183593"/>
    <property type="gene ID" value="CapteG183593"/>
</dbReference>
<evidence type="ECO:0000256" key="3">
    <source>
        <dbReference type="ARBA" id="ARBA00000895"/>
    </source>
</evidence>
<comment type="catalytic activity">
    <reaction evidence="25">
        <text>1,2-di-(9Z-octadecenoyl)-glycerol + (9Z)-octadecenoate + H(+) = 1,2,3-tri-(9Z-octadecenoyl)-glycerol + H2O</text>
        <dbReference type="Rhea" id="RHEA:38379"/>
        <dbReference type="ChEBI" id="CHEBI:15377"/>
        <dbReference type="ChEBI" id="CHEBI:15378"/>
        <dbReference type="ChEBI" id="CHEBI:30823"/>
        <dbReference type="ChEBI" id="CHEBI:52323"/>
        <dbReference type="ChEBI" id="CHEBI:53753"/>
    </reaction>
    <physiologicalReaction direction="left-to-right" evidence="25">
        <dbReference type="Rhea" id="RHEA:38380"/>
    </physiologicalReaction>
</comment>
<comment type="catalytic activity">
    <reaction evidence="1">
        <text>hexadecane-1,2-diol + hexadecanoyl-CoA = 2-hydroxyhexadecyl hexadecanoate + CoA</text>
        <dbReference type="Rhea" id="RHEA:38171"/>
        <dbReference type="ChEBI" id="CHEBI:57287"/>
        <dbReference type="ChEBI" id="CHEBI:57379"/>
        <dbReference type="ChEBI" id="CHEBI:75586"/>
        <dbReference type="ChEBI" id="CHEBI:75587"/>
    </reaction>
    <physiologicalReaction direction="left-to-right" evidence="1">
        <dbReference type="Rhea" id="RHEA:38172"/>
    </physiologicalReaction>
</comment>
<evidence type="ECO:0000256" key="30">
    <source>
        <dbReference type="PIRSR" id="PIRSR000439-1"/>
    </source>
</evidence>
<dbReference type="Pfam" id="PF03062">
    <property type="entry name" value="MBOAT"/>
    <property type="match status" value="1"/>
</dbReference>
<evidence type="ECO:0000256" key="31">
    <source>
        <dbReference type="SAM" id="Phobius"/>
    </source>
</evidence>
<dbReference type="STRING" id="283909.R7TAV6"/>
<comment type="subcellular location">
    <subcellularLocation>
        <location evidence="8 29">Endoplasmic reticulum membrane</location>
        <topology evidence="8 29">Multi-pass membrane protein</topology>
    </subcellularLocation>
</comment>
<evidence type="ECO:0000313" key="32">
    <source>
        <dbReference type="EMBL" id="ELT88627.1"/>
    </source>
</evidence>
<dbReference type="HOGENOM" id="CLU_018190_0_0_1"/>
<comment type="catalytic activity">
    <reaction evidence="24">
        <text>an acyl-CoA + a 1,2-diacyl-sn-glycerol = a triacyl-sn-glycerol + CoA</text>
        <dbReference type="Rhea" id="RHEA:10868"/>
        <dbReference type="ChEBI" id="CHEBI:17815"/>
        <dbReference type="ChEBI" id="CHEBI:57287"/>
        <dbReference type="ChEBI" id="CHEBI:58342"/>
        <dbReference type="ChEBI" id="CHEBI:64615"/>
        <dbReference type="EC" id="2.3.1.20"/>
    </reaction>
    <physiologicalReaction direction="left-to-right" evidence="24">
        <dbReference type="Rhea" id="RHEA:10869"/>
    </physiologicalReaction>
</comment>
<evidence type="ECO:0000256" key="14">
    <source>
        <dbReference type="ARBA" id="ARBA00022989"/>
    </source>
</evidence>
<feature type="active site" evidence="30">
    <location>
        <position position="381"/>
    </location>
</feature>
<comment type="catalytic activity">
    <reaction evidence="19">
        <text>1-O-(9Z-octadecyl)-3-(9Z-octadecenoyl)-glycerol + (9Z)-octadecenoyl-CoA = 1-O-(9Z-octadecenyl)-2,3-di-(9Z-octadecenoyl)glycerol + CoA</text>
        <dbReference type="Rhea" id="RHEA:55344"/>
        <dbReference type="ChEBI" id="CHEBI:57287"/>
        <dbReference type="ChEBI" id="CHEBI:57387"/>
        <dbReference type="ChEBI" id="CHEBI:138735"/>
        <dbReference type="ChEBI" id="CHEBI:197429"/>
    </reaction>
    <physiologicalReaction direction="left-to-right" evidence="19">
        <dbReference type="Rhea" id="RHEA:55345"/>
    </physiologicalReaction>
</comment>
<evidence type="ECO:0000256" key="12">
    <source>
        <dbReference type="ARBA" id="ARBA00022692"/>
    </source>
</evidence>
<evidence type="ECO:0000256" key="8">
    <source>
        <dbReference type="ARBA" id="ARBA00004477"/>
    </source>
</evidence>
<evidence type="ECO:0000256" key="13">
    <source>
        <dbReference type="ARBA" id="ARBA00022824"/>
    </source>
</evidence>
<reference evidence="33" key="3">
    <citation type="submission" date="2015-06" db="UniProtKB">
        <authorList>
            <consortium name="EnsemblMetazoa"/>
        </authorList>
    </citation>
    <scope>IDENTIFICATION</scope>
</reference>
<evidence type="ECO:0000256" key="29">
    <source>
        <dbReference type="PIRNR" id="PIRNR000439"/>
    </source>
</evidence>
<keyword evidence="34" id="KW-1185">Reference proteome</keyword>
<evidence type="ECO:0000256" key="7">
    <source>
        <dbReference type="ARBA" id="ARBA00001764"/>
    </source>
</evidence>
<evidence type="ECO:0000313" key="33">
    <source>
        <dbReference type="EnsemblMetazoa" id="CapteP183593"/>
    </source>
</evidence>
<comment type="catalytic activity">
    <reaction evidence="21">
        <text>2,3-di-(9Z)-octadecenoyl-sn-glycerol + (9Z)-octadecenoyl-CoA = 1,2,3-tri-(9Z-octadecenoyl)-glycerol + CoA</text>
        <dbReference type="Rhea" id="RHEA:38439"/>
        <dbReference type="ChEBI" id="CHEBI:53753"/>
        <dbReference type="ChEBI" id="CHEBI:57287"/>
        <dbReference type="ChEBI" id="CHEBI:57387"/>
        <dbReference type="ChEBI" id="CHEBI:75824"/>
    </reaction>
    <physiologicalReaction direction="left-to-right" evidence="21">
        <dbReference type="Rhea" id="RHEA:38440"/>
    </physiologicalReaction>
</comment>
<feature type="transmembrane region" description="Helical" evidence="31">
    <location>
        <begin position="35"/>
        <end position="52"/>
    </location>
</feature>
<feature type="transmembrane region" description="Helical" evidence="31">
    <location>
        <begin position="117"/>
        <end position="137"/>
    </location>
</feature>
<evidence type="ECO:0000256" key="23">
    <source>
        <dbReference type="ARBA" id="ARBA00048614"/>
    </source>
</evidence>
<dbReference type="PIRSF" id="PIRSF000439">
    <property type="entry name" value="Oat_ACAT_DAG_ARE"/>
    <property type="match status" value="1"/>
</dbReference>
<dbReference type="GO" id="GO:0050252">
    <property type="term" value="F:retinol O-fatty-acyltransferase activity"/>
    <property type="evidence" value="ECO:0007669"/>
    <property type="project" value="UniProtKB-EC"/>
</dbReference>
<evidence type="ECO:0000256" key="21">
    <source>
        <dbReference type="ARBA" id="ARBA00048096"/>
    </source>
</evidence>
<evidence type="ECO:0000256" key="15">
    <source>
        <dbReference type="ARBA" id="ARBA00023136"/>
    </source>
</evidence>
<comment type="subunit">
    <text evidence="17">Homodimer or homotetramer; both forms have similar enzymatic activities.</text>
</comment>
<keyword evidence="16 29" id="KW-0012">Acyltransferase</keyword>
<feature type="transmembrane region" description="Helical" evidence="31">
    <location>
        <begin position="289"/>
        <end position="308"/>
    </location>
</feature>
<evidence type="ECO:0000256" key="28">
    <source>
        <dbReference type="ARBA" id="ARBA00049549"/>
    </source>
</evidence>
<dbReference type="PIRSF" id="PIRSF500231">
    <property type="entry name" value="Oat_dag"/>
    <property type="match status" value="1"/>
</dbReference>
<gene>
    <name evidence="32" type="ORF">CAPTEDRAFT_183593</name>
</gene>